<feature type="binding site" evidence="9">
    <location>
        <position position="375"/>
    </location>
    <ligand>
        <name>NAD(+)</name>
        <dbReference type="ChEBI" id="CHEBI:57540"/>
    </ligand>
</feature>
<evidence type="ECO:0000256" key="11">
    <source>
        <dbReference type="RuleBase" id="RU003691"/>
    </source>
</evidence>
<dbReference type="InterPro" id="IPR023753">
    <property type="entry name" value="FAD/NAD-binding_dom"/>
</dbReference>
<evidence type="ECO:0008006" key="16">
    <source>
        <dbReference type="Google" id="ProtNLM"/>
    </source>
</evidence>
<dbReference type="GO" id="GO:0006103">
    <property type="term" value="P:2-oxoglutarate metabolic process"/>
    <property type="evidence" value="ECO:0007669"/>
    <property type="project" value="TreeGrafter"/>
</dbReference>
<dbReference type="SUPFAM" id="SSF55424">
    <property type="entry name" value="FAD/NAD-linked reductases, dimerisation (C-terminal) domain"/>
    <property type="match status" value="1"/>
</dbReference>
<feature type="domain" description="FAD/NAD(P)-binding" evidence="14">
    <location>
        <begin position="105"/>
        <end position="436"/>
    </location>
</feature>
<organism evidence="15">
    <name type="scientific">Micromonas pusilla</name>
    <name type="common">Picoplanktonic green alga</name>
    <name type="synonym">Chromulina pusilla</name>
    <dbReference type="NCBI Taxonomy" id="38833"/>
    <lineage>
        <taxon>Eukaryota</taxon>
        <taxon>Viridiplantae</taxon>
        <taxon>Chlorophyta</taxon>
        <taxon>Mamiellophyceae</taxon>
        <taxon>Mamiellales</taxon>
        <taxon>Mamiellaceae</taxon>
        <taxon>Micromonas</taxon>
    </lineage>
</organism>
<reference evidence="15" key="1">
    <citation type="submission" date="2021-01" db="EMBL/GenBank/DDBJ databases">
        <authorList>
            <person name="Corre E."/>
            <person name="Pelletier E."/>
            <person name="Niang G."/>
            <person name="Scheremetjew M."/>
            <person name="Finn R."/>
            <person name="Kale V."/>
            <person name="Holt S."/>
            <person name="Cochrane G."/>
            <person name="Meng A."/>
            <person name="Brown T."/>
            <person name="Cohen L."/>
        </authorList>
    </citation>
    <scope>NUCLEOTIDE SEQUENCE</scope>
    <source>
        <strain evidence="15">CCAC1681</strain>
    </source>
</reference>
<dbReference type="InterPro" id="IPR016156">
    <property type="entry name" value="FAD/NAD-linked_Rdtase_dimer_sf"/>
</dbReference>
<feature type="domain" description="Pyridine nucleotide-disulphide oxidoreductase dimerisation" evidence="13">
    <location>
        <begin position="455"/>
        <end position="566"/>
    </location>
</feature>
<dbReference type="GO" id="GO:0050660">
    <property type="term" value="F:flavin adenine dinucleotide binding"/>
    <property type="evidence" value="ECO:0007669"/>
    <property type="project" value="TreeGrafter"/>
</dbReference>
<dbReference type="PANTHER" id="PTHR22912:SF151">
    <property type="entry name" value="DIHYDROLIPOYL DEHYDROGENASE, MITOCHONDRIAL"/>
    <property type="match status" value="1"/>
</dbReference>
<keyword evidence="9" id="KW-0547">Nucleotide-binding</keyword>
<sequence length="577" mass="61029">MANTLRLAKAPSHSRRPSFRSGRMFAMSSSTAAGVVRAGPTNARVSRKTTVSAMAGRVAPARVSVRARASSVMGARVVTARPGSSPSRASSRALTAKVVAHDYDYDLVIIGAGVGGHGAALHAVECGMKTAIIEGGTIGGTCVNRGCVPSKALLAASGRVREMKDADHLKMLGIEVGDVKFDRQGIADHATNLASTIRGNLTNSMTALGVEILIGSATLTDNHTVRYGNKKCTANNIIIATGSTPFVPPGIEVDGKTVFTSDDALKLDWLPPWVAIIGSGYIGLEFSDVYTALGSDVTFIEAMPKIMPGFDAEIGKQAERILINPRNIDYVTNVLATKVTPGIPGEKPVTIELSDFKTREVVDTMEVDACLVATGRAPYTEGLNLASINVETQRGFVPVNERMQVTDKDGNVVEGVWCIGDANGKLMLAHAASAQGIAAIECMNGRDNVLNHNSVPAACFTHPEVSFVGLTEEQARAKGEEEGFEVVVKKTSFKANSKALAEKEADGMAKLIYRPDTEEILGMWIMGLHAADLIHEASNAINMGQKASQLKFAVHAHPTLAEVVDEVFKQVGSTAAH</sequence>
<evidence type="ECO:0000256" key="6">
    <source>
        <dbReference type="ARBA" id="ARBA00023157"/>
    </source>
</evidence>
<evidence type="ECO:0000256" key="12">
    <source>
        <dbReference type="SAM" id="MobiDB-lite"/>
    </source>
</evidence>
<evidence type="ECO:0000259" key="13">
    <source>
        <dbReference type="Pfam" id="PF02852"/>
    </source>
</evidence>
<dbReference type="Pfam" id="PF07992">
    <property type="entry name" value="Pyr_redox_2"/>
    <property type="match status" value="1"/>
</dbReference>
<feature type="binding site" evidence="9">
    <location>
        <position position="301"/>
    </location>
    <ligand>
        <name>NAD(+)</name>
        <dbReference type="ChEBI" id="CHEBI:57540"/>
    </ligand>
</feature>
<dbReference type="InterPro" id="IPR012999">
    <property type="entry name" value="Pyr_OxRdtase_I_AS"/>
</dbReference>
<dbReference type="GO" id="GO:0004148">
    <property type="term" value="F:dihydrolipoyl dehydrogenase (NADH) activity"/>
    <property type="evidence" value="ECO:0007669"/>
    <property type="project" value="TreeGrafter"/>
</dbReference>
<dbReference type="FunFam" id="3.30.390.30:FF:000001">
    <property type="entry name" value="Dihydrolipoyl dehydrogenase"/>
    <property type="match status" value="1"/>
</dbReference>
<dbReference type="GO" id="GO:0045252">
    <property type="term" value="C:oxoglutarate dehydrogenase complex"/>
    <property type="evidence" value="ECO:0007669"/>
    <property type="project" value="TreeGrafter"/>
</dbReference>
<evidence type="ECO:0000256" key="3">
    <source>
        <dbReference type="ARBA" id="ARBA00022827"/>
    </source>
</evidence>
<dbReference type="PRINTS" id="PR00368">
    <property type="entry name" value="FADPNR"/>
</dbReference>
<comment type="similarity">
    <text evidence="1 11">Belongs to the class-I pyridine nucleotide-disulfide oxidoreductase family.</text>
</comment>
<dbReference type="PRINTS" id="PR00411">
    <property type="entry name" value="PNDRDTASEI"/>
</dbReference>
<feature type="binding site" evidence="9">
    <location>
        <begin position="241"/>
        <end position="243"/>
    </location>
    <ligand>
        <name>FAD</name>
        <dbReference type="ChEBI" id="CHEBI:57692"/>
    </ligand>
</feature>
<dbReference type="EMBL" id="HBEN01006827">
    <property type="protein sequence ID" value="CAD8439115.1"/>
    <property type="molecule type" value="Transcribed_RNA"/>
</dbReference>
<evidence type="ECO:0000256" key="4">
    <source>
        <dbReference type="ARBA" id="ARBA00023002"/>
    </source>
</evidence>
<evidence type="ECO:0000256" key="9">
    <source>
        <dbReference type="PIRSR" id="PIRSR000350-3"/>
    </source>
</evidence>
<evidence type="ECO:0000256" key="8">
    <source>
        <dbReference type="PIRSR" id="PIRSR000350-2"/>
    </source>
</evidence>
<keyword evidence="3 9" id="KW-0274">FAD</keyword>
<evidence type="ECO:0000256" key="1">
    <source>
        <dbReference type="ARBA" id="ARBA00007532"/>
    </source>
</evidence>
<evidence type="ECO:0000256" key="7">
    <source>
        <dbReference type="ARBA" id="ARBA00023284"/>
    </source>
</evidence>
<dbReference type="Pfam" id="PF02852">
    <property type="entry name" value="Pyr_redox_dim"/>
    <property type="match status" value="1"/>
</dbReference>
<dbReference type="SUPFAM" id="SSF51905">
    <property type="entry name" value="FAD/NAD(P)-binding domain"/>
    <property type="match status" value="1"/>
</dbReference>
<keyword evidence="6" id="KW-1015">Disulfide bond</keyword>
<evidence type="ECO:0000256" key="2">
    <source>
        <dbReference type="ARBA" id="ARBA00022630"/>
    </source>
</evidence>
<dbReference type="GO" id="GO:0005739">
    <property type="term" value="C:mitochondrion"/>
    <property type="evidence" value="ECO:0007669"/>
    <property type="project" value="TreeGrafter"/>
</dbReference>
<feature type="active site" description="Proton acceptor" evidence="8">
    <location>
        <position position="557"/>
    </location>
</feature>
<dbReference type="InterPro" id="IPR004099">
    <property type="entry name" value="Pyr_nucl-diS_OxRdtase_dimer"/>
</dbReference>
<keyword evidence="4 11" id="KW-0560">Oxidoreductase</keyword>
<dbReference type="InterPro" id="IPR036188">
    <property type="entry name" value="FAD/NAD-bd_sf"/>
</dbReference>
<feature type="binding site" evidence="9">
    <location>
        <position position="421"/>
    </location>
    <ligand>
        <name>FAD</name>
        <dbReference type="ChEBI" id="CHEBI:57692"/>
    </ligand>
</feature>
<protein>
    <recommendedName>
        <fullName evidence="16">Dihydrolipoyl dehydrogenase</fullName>
    </recommendedName>
</protein>
<evidence type="ECO:0000256" key="5">
    <source>
        <dbReference type="ARBA" id="ARBA00023027"/>
    </source>
</evidence>
<dbReference type="PANTHER" id="PTHR22912">
    <property type="entry name" value="DISULFIDE OXIDOREDUCTASE"/>
    <property type="match status" value="1"/>
</dbReference>
<evidence type="ECO:0000259" key="14">
    <source>
        <dbReference type="Pfam" id="PF07992"/>
    </source>
</evidence>
<dbReference type="PROSITE" id="PS00076">
    <property type="entry name" value="PYRIDINE_REDOX_1"/>
    <property type="match status" value="1"/>
</dbReference>
<accession>A0A7S0D043</accession>
<dbReference type="AlphaFoldDB" id="A0A7S0D043"/>
<keyword evidence="7 11" id="KW-0676">Redox-active center</keyword>
<gene>
    <name evidence="15" type="ORF">MSP1401_LOCUS5587</name>
</gene>
<proteinExistence type="inferred from homology"/>
<evidence type="ECO:0000256" key="10">
    <source>
        <dbReference type="PIRSR" id="PIRSR000350-4"/>
    </source>
</evidence>
<dbReference type="PIRSF" id="PIRSF000350">
    <property type="entry name" value="Mercury_reductase_MerA"/>
    <property type="match status" value="1"/>
</dbReference>
<dbReference type="Gene3D" id="3.50.50.60">
    <property type="entry name" value="FAD/NAD(P)-binding domain"/>
    <property type="match status" value="2"/>
</dbReference>
<name>A0A7S0D043_MICPS</name>
<feature type="binding site" evidence="9">
    <location>
        <position position="151"/>
    </location>
    <ligand>
        <name>FAD</name>
        <dbReference type="ChEBI" id="CHEBI:57692"/>
    </ligand>
</feature>
<evidence type="ECO:0000313" key="15">
    <source>
        <dbReference type="EMBL" id="CAD8439115.1"/>
    </source>
</evidence>
<feature type="region of interest" description="Disordered" evidence="12">
    <location>
        <begin position="1"/>
        <end position="20"/>
    </location>
</feature>
<keyword evidence="5 9" id="KW-0520">NAD</keyword>
<dbReference type="InterPro" id="IPR001100">
    <property type="entry name" value="Pyr_nuc-diS_OxRdtase"/>
</dbReference>
<comment type="cofactor">
    <cofactor evidence="9">
        <name>FAD</name>
        <dbReference type="ChEBI" id="CHEBI:57692"/>
    </cofactor>
    <text evidence="9">Binds 1 FAD per subunit.</text>
</comment>
<dbReference type="InterPro" id="IPR050151">
    <property type="entry name" value="Class-I_Pyr_Nuc-Dis_Oxidored"/>
</dbReference>
<feature type="binding site" evidence="9">
    <location>
        <begin position="427"/>
        <end position="430"/>
    </location>
    <ligand>
        <name>FAD</name>
        <dbReference type="ChEBI" id="CHEBI:57692"/>
    </ligand>
</feature>
<feature type="disulfide bond" description="Redox-active" evidence="10">
    <location>
        <begin position="142"/>
        <end position="147"/>
    </location>
</feature>
<keyword evidence="2 11" id="KW-0285">Flavoprotein</keyword>
<feature type="binding site" evidence="9">
    <location>
        <begin position="278"/>
        <end position="285"/>
    </location>
    <ligand>
        <name>NAD(+)</name>
        <dbReference type="ChEBI" id="CHEBI:57540"/>
    </ligand>
</feature>
<dbReference type="Gene3D" id="3.30.390.30">
    <property type="match status" value="1"/>
</dbReference>